<dbReference type="AlphaFoldDB" id="S0EJM8"/>
<dbReference type="PANTHER" id="PTHR47843:SF5">
    <property type="entry name" value="BTB_POZ DOMAIN PROTEIN"/>
    <property type="match status" value="1"/>
</dbReference>
<dbReference type="CDD" id="cd18186">
    <property type="entry name" value="BTB_POZ_ZBTB_KLHL-like"/>
    <property type="match status" value="1"/>
</dbReference>
<dbReference type="RefSeq" id="XP_023437289.1">
    <property type="nucleotide sequence ID" value="XM_023570133.1"/>
</dbReference>
<evidence type="ECO:0000313" key="3">
    <source>
        <dbReference type="Proteomes" id="UP000016800"/>
    </source>
</evidence>
<dbReference type="SMART" id="SM00225">
    <property type="entry name" value="BTB"/>
    <property type="match status" value="1"/>
</dbReference>
<dbReference type="Gene3D" id="3.30.710.10">
    <property type="entry name" value="Potassium Channel Kv1.1, Chain A"/>
    <property type="match status" value="1"/>
</dbReference>
<keyword evidence="3" id="KW-1185">Reference proteome</keyword>
<dbReference type="HOGENOM" id="CLU_057752_6_3_1"/>
<dbReference type="Proteomes" id="UP000016800">
    <property type="component" value="Chromosome XI"/>
</dbReference>
<reference evidence="3" key="1">
    <citation type="journal article" date="2013" name="PLoS Pathog.">
        <title>Deciphering the cryptic genome: genome-wide analyses of the rice pathogen Fusarium fujikuroi reveal complex regulation of secondary metabolism and novel metabolites.</title>
        <authorList>
            <person name="Wiemann P."/>
            <person name="Sieber C.M."/>
            <person name="von Bargen K.W."/>
            <person name="Studt L."/>
            <person name="Niehaus E.M."/>
            <person name="Espino J.J."/>
            <person name="Huss K."/>
            <person name="Michielse C.B."/>
            <person name="Albermann S."/>
            <person name="Wagner D."/>
            <person name="Bergner S.V."/>
            <person name="Connolly L.R."/>
            <person name="Fischer A."/>
            <person name="Reuter G."/>
            <person name="Kleigrewe K."/>
            <person name="Bald T."/>
            <person name="Wingfield B.D."/>
            <person name="Ophir R."/>
            <person name="Freeman S."/>
            <person name="Hippler M."/>
            <person name="Smith K.M."/>
            <person name="Brown D.W."/>
            <person name="Proctor R.H."/>
            <person name="Munsterkotter M."/>
            <person name="Freitag M."/>
            <person name="Humpf H.U."/>
            <person name="Guldener U."/>
            <person name="Tudzynski B."/>
        </authorList>
    </citation>
    <scope>NUCLEOTIDE SEQUENCE [LARGE SCALE GENOMIC DNA]</scope>
    <source>
        <strain evidence="3">CBS 195.34 / IMI 58289 / NRRL A-6831</strain>
    </source>
</reference>
<dbReference type="STRING" id="1279085.S0EJM8"/>
<evidence type="ECO:0000259" key="1">
    <source>
        <dbReference type="PROSITE" id="PS50097"/>
    </source>
</evidence>
<accession>S0EJM8</accession>
<dbReference type="EMBL" id="HF679033">
    <property type="protein sequence ID" value="CCT75233.1"/>
    <property type="molecule type" value="Genomic_DNA"/>
</dbReference>
<gene>
    <name evidence="2" type="ORF">FFUJ_11256</name>
</gene>
<dbReference type="PROSITE" id="PS50097">
    <property type="entry name" value="BTB"/>
    <property type="match status" value="1"/>
</dbReference>
<evidence type="ECO:0000313" key="2">
    <source>
        <dbReference type="EMBL" id="CCT75233.1"/>
    </source>
</evidence>
<dbReference type="InterPro" id="IPR000210">
    <property type="entry name" value="BTB/POZ_dom"/>
</dbReference>
<proteinExistence type="predicted"/>
<dbReference type="PANTHER" id="PTHR47843">
    <property type="entry name" value="BTB DOMAIN-CONTAINING PROTEIN-RELATED"/>
    <property type="match status" value="1"/>
</dbReference>
<dbReference type="Pfam" id="PF00651">
    <property type="entry name" value="BTB"/>
    <property type="match status" value="1"/>
</dbReference>
<dbReference type="SUPFAM" id="SSF54695">
    <property type="entry name" value="POZ domain"/>
    <property type="match status" value="1"/>
</dbReference>
<dbReference type="VEuPathDB" id="FungiDB:FFUJ_11256"/>
<sequence length="246" mass="27596">MDYEDTRARIVQARESGEFTDFTLACDGRDIKVHKIIICSQSPVFRAACAGQFKEAFSGTYNLKSHQPDMIQLMVDYLYTGDYSIHMNEPDNPDKTNTASNSGALSTHAIMYALGDEYDIKGLRDLSARKYSWSLDENLELDEFLNSIPFVYTMTPDSSRGLRDPALEFARNKLQGAGGQSDIREAFDELLIECPDFLKELLYYCVQAPSLGYCPCTGPREKVPVEAEGYRCKECGREGASLSRPV</sequence>
<protein>
    <recommendedName>
        <fullName evidence="1">BTB domain-containing protein</fullName>
    </recommendedName>
</protein>
<feature type="domain" description="BTB" evidence="1">
    <location>
        <begin position="20"/>
        <end position="87"/>
    </location>
</feature>
<dbReference type="InterPro" id="IPR011333">
    <property type="entry name" value="SKP1/BTB/POZ_sf"/>
</dbReference>
<dbReference type="GeneID" id="35404718"/>
<organism evidence="2 3">
    <name type="scientific">Gibberella fujikuroi (strain CBS 195.34 / IMI 58289 / NRRL A-6831)</name>
    <name type="common">Bakanae and foot rot disease fungus</name>
    <name type="synonym">Fusarium fujikuroi</name>
    <dbReference type="NCBI Taxonomy" id="1279085"/>
    <lineage>
        <taxon>Eukaryota</taxon>
        <taxon>Fungi</taxon>
        <taxon>Dikarya</taxon>
        <taxon>Ascomycota</taxon>
        <taxon>Pezizomycotina</taxon>
        <taxon>Sordariomycetes</taxon>
        <taxon>Hypocreomycetidae</taxon>
        <taxon>Hypocreales</taxon>
        <taxon>Nectriaceae</taxon>
        <taxon>Fusarium</taxon>
        <taxon>Fusarium fujikuroi species complex</taxon>
    </lineage>
</organism>
<name>S0EJM8_GIBF5</name>